<evidence type="ECO:0000313" key="1">
    <source>
        <dbReference type="EMBL" id="CEG58385.1"/>
    </source>
</evidence>
<protein>
    <submittedName>
        <fullName evidence="1">Uncharacterized protein</fullName>
    </submittedName>
</protein>
<dbReference type="KEGG" id="lfa:LFA_3036"/>
<proteinExistence type="predicted"/>
<evidence type="ECO:0000313" key="2">
    <source>
        <dbReference type="Proteomes" id="UP000032430"/>
    </source>
</evidence>
<keyword evidence="2" id="KW-1185">Reference proteome</keyword>
<dbReference type="HOGENOM" id="CLU_3201498_0_0_6"/>
<organism evidence="1 2">
    <name type="scientific">Legionella fallonii LLAP-10</name>
    <dbReference type="NCBI Taxonomy" id="1212491"/>
    <lineage>
        <taxon>Bacteria</taxon>
        <taxon>Pseudomonadati</taxon>
        <taxon>Pseudomonadota</taxon>
        <taxon>Gammaproteobacteria</taxon>
        <taxon>Legionellales</taxon>
        <taxon>Legionellaceae</taxon>
        <taxon>Legionella</taxon>
    </lineage>
</organism>
<dbReference type="STRING" id="1212491.LFA_3036"/>
<dbReference type="EMBL" id="LN614827">
    <property type="protein sequence ID" value="CEG58385.1"/>
    <property type="molecule type" value="Genomic_DNA"/>
</dbReference>
<accession>A0A098GA73</accession>
<name>A0A098GA73_9GAMM</name>
<dbReference type="Proteomes" id="UP000032430">
    <property type="component" value="Chromosome I"/>
</dbReference>
<sequence>MCVFSILIKSSDTTDTTLEVLSVGALAVARPENKGLKIRELRGID</sequence>
<gene>
    <name evidence="1" type="ORF">LFA_3036</name>
</gene>
<reference evidence="2" key="1">
    <citation type="submission" date="2014-09" db="EMBL/GenBank/DDBJ databases">
        <authorList>
            <person name="Gomez-Valero L."/>
        </authorList>
    </citation>
    <scope>NUCLEOTIDE SEQUENCE [LARGE SCALE GENOMIC DNA]</scope>
    <source>
        <strain evidence="2">ATCC700992</strain>
    </source>
</reference>
<dbReference type="AlphaFoldDB" id="A0A098GA73"/>